<sequence>MKTLPSGKHPCVVVLDNAGIHTSKAVQRALPALSRVGLSLFYLPAYSPQLNEVEPVFGVIKGHEMPERSYATLSALMAAVRRAFRHQITSRR</sequence>
<feature type="domain" description="Tc1-like transposase DDE" evidence="1">
    <location>
        <begin position="10"/>
        <end position="76"/>
    </location>
</feature>
<reference evidence="2 3" key="1">
    <citation type="journal article" date="2011" name="Mol. Biol. Evol.">
        <title>Comparative genomic analysis of fruiting body formation in Myxococcales.</title>
        <authorList>
            <person name="Huntley S."/>
            <person name="Hamann N."/>
            <person name="Wegener-Feldbrugge S."/>
            <person name="Treuner-Lange A."/>
            <person name="Kube M."/>
            <person name="Reinhardt R."/>
            <person name="Klages S."/>
            <person name="Muller R."/>
            <person name="Ronning C.M."/>
            <person name="Nierman W.C."/>
            <person name="Sogaard-Andersen L."/>
        </authorList>
    </citation>
    <scope>NUCLEOTIDE SEQUENCE [LARGE SCALE GENOMIC DNA]</scope>
    <source>
        <strain evidence="2 3">DW4/3-1</strain>
    </source>
</reference>
<dbReference type="KEGG" id="sur:STAUR_7512"/>
<organism evidence="2 3">
    <name type="scientific">Stigmatella aurantiaca (strain DW4/3-1)</name>
    <dbReference type="NCBI Taxonomy" id="378806"/>
    <lineage>
        <taxon>Bacteria</taxon>
        <taxon>Pseudomonadati</taxon>
        <taxon>Myxococcota</taxon>
        <taxon>Myxococcia</taxon>
        <taxon>Myxococcales</taxon>
        <taxon>Cystobacterineae</taxon>
        <taxon>Archangiaceae</taxon>
        <taxon>Stigmatella</taxon>
    </lineage>
</organism>
<dbReference type="Proteomes" id="UP000001351">
    <property type="component" value="Chromosome"/>
</dbReference>
<dbReference type="EMBL" id="CP002271">
    <property type="protein sequence ID" value="ADO75267.1"/>
    <property type="molecule type" value="Genomic_DNA"/>
</dbReference>
<accession>E3FG08</accession>
<keyword evidence="3" id="KW-1185">Reference proteome</keyword>
<evidence type="ECO:0000313" key="2">
    <source>
        <dbReference type="EMBL" id="ADO75267.1"/>
    </source>
</evidence>
<dbReference type="STRING" id="378806.STAUR_7512"/>
<dbReference type="Pfam" id="PF13358">
    <property type="entry name" value="DDE_3"/>
    <property type="match status" value="1"/>
</dbReference>
<gene>
    <name evidence="2" type="ordered locus">STAUR_7512</name>
</gene>
<dbReference type="AlphaFoldDB" id="E3FG08"/>
<dbReference type="eggNOG" id="COG3335">
    <property type="taxonomic scope" value="Bacteria"/>
</dbReference>
<dbReference type="Gene3D" id="3.30.420.10">
    <property type="entry name" value="Ribonuclease H-like superfamily/Ribonuclease H"/>
    <property type="match status" value="1"/>
</dbReference>
<evidence type="ECO:0000313" key="3">
    <source>
        <dbReference type="Proteomes" id="UP000001351"/>
    </source>
</evidence>
<name>E3FG08_STIAD</name>
<proteinExistence type="predicted"/>
<dbReference type="RefSeq" id="WP_013377875.1">
    <property type="nucleotide sequence ID" value="NC_014623.1"/>
</dbReference>
<dbReference type="InterPro" id="IPR036397">
    <property type="entry name" value="RNaseH_sf"/>
</dbReference>
<dbReference type="HOGENOM" id="CLU_2411780_0_0_7"/>
<protein>
    <recommendedName>
        <fullName evidence="1">Tc1-like transposase DDE domain-containing protein</fullName>
    </recommendedName>
</protein>
<dbReference type="GO" id="GO:0003676">
    <property type="term" value="F:nucleic acid binding"/>
    <property type="evidence" value="ECO:0007669"/>
    <property type="project" value="InterPro"/>
</dbReference>
<dbReference type="InterPro" id="IPR038717">
    <property type="entry name" value="Tc1-like_DDE_dom"/>
</dbReference>
<evidence type="ECO:0000259" key="1">
    <source>
        <dbReference type="Pfam" id="PF13358"/>
    </source>
</evidence>